<dbReference type="GO" id="GO:0016787">
    <property type="term" value="F:hydrolase activity"/>
    <property type="evidence" value="ECO:0007669"/>
    <property type="project" value="UniProtKB-KW"/>
</dbReference>
<reference evidence="3 4" key="1">
    <citation type="submission" date="2021-01" db="EMBL/GenBank/DDBJ databases">
        <title>Whole genome shotgun sequence of Planobispora siamensis NBRC 107568.</title>
        <authorList>
            <person name="Komaki H."/>
            <person name="Tamura T."/>
        </authorList>
    </citation>
    <scope>NUCLEOTIDE SEQUENCE [LARGE SCALE GENOMIC DNA]</scope>
    <source>
        <strain evidence="3 4">NBRC 107568</strain>
    </source>
</reference>
<evidence type="ECO:0008006" key="5">
    <source>
        <dbReference type="Google" id="ProtNLM"/>
    </source>
</evidence>
<keyword evidence="4" id="KW-1185">Reference proteome</keyword>
<dbReference type="InterPro" id="IPR010126">
    <property type="entry name" value="Esterase_phb"/>
</dbReference>
<evidence type="ECO:0000256" key="1">
    <source>
        <dbReference type="ARBA" id="ARBA00022729"/>
    </source>
</evidence>
<dbReference type="InterPro" id="IPR029058">
    <property type="entry name" value="AB_hydrolase_fold"/>
</dbReference>
<dbReference type="Proteomes" id="UP000619788">
    <property type="component" value="Unassembled WGS sequence"/>
</dbReference>
<dbReference type="AlphaFoldDB" id="A0A8J3WNV3"/>
<sequence>MRMIRTRIRASAQMTLHAPALRVPSVSPVLRLCAAVVLAVPAVASAAVDRSAASAWGRGTTTVHTITVDDRERSYRLYRPASLPANAPLVVMLHGGFGSARQAERSYGWNAEADRGRFAVAYPDGSGRAWNAGDGCCGRPGRQGVDDVAFISRMVTRITRELRTDPARVYATGMSNGGMMAYRLACDTGLFAAIGPVAATRLGHCPAPAPLSVLHIHGTADRNVPFDGSPGTGAARIDGPPVPEVLAGWRTAARCDRPAVSGSGPVTTALARCRHGRAVELITIEGTGHQWPGGKVVRDRADPPSTALNATTTLWRFFAAHPKP</sequence>
<accession>A0A8J3WNV3</accession>
<dbReference type="Pfam" id="PF10503">
    <property type="entry name" value="Esterase_PHB"/>
    <property type="match status" value="1"/>
</dbReference>
<evidence type="ECO:0000256" key="2">
    <source>
        <dbReference type="ARBA" id="ARBA00022801"/>
    </source>
</evidence>
<organism evidence="3 4">
    <name type="scientific">Planobispora siamensis</name>
    <dbReference type="NCBI Taxonomy" id="936338"/>
    <lineage>
        <taxon>Bacteria</taxon>
        <taxon>Bacillati</taxon>
        <taxon>Actinomycetota</taxon>
        <taxon>Actinomycetes</taxon>
        <taxon>Streptosporangiales</taxon>
        <taxon>Streptosporangiaceae</taxon>
        <taxon>Planobispora</taxon>
    </lineage>
</organism>
<comment type="caution">
    <text evidence="3">The sequence shown here is derived from an EMBL/GenBank/DDBJ whole genome shotgun (WGS) entry which is preliminary data.</text>
</comment>
<evidence type="ECO:0000313" key="3">
    <source>
        <dbReference type="EMBL" id="GIH96230.1"/>
    </source>
</evidence>
<dbReference type="GO" id="GO:0005576">
    <property type="term" value="C:extracellular region"/>
    <property type="evidence" value="ECO:0007669"/>
    <property type="project" value="InterPro"/>
</dbReference>
<proteinExistence type="predicted"/>
<dbReference type="SUPFAM" id="SSF53474">
    <property type="entry name" value="alpha/beta-Hydrolases"/>
    <property type="match status" value="1"/>
</dbReference>
<dbReference type="EMBL" id="BOOJ01000063">
    <property type="protein sequence ID" value="GIH96230.1"/>
    <property type="molecule type" value="Genomic_DNA"/>
</dbReference>
<keyword evidence="1" id="KW-0732">Signal</keyword>
<dbReference type="PANTHER" id="PTHR43037">
    <property type="entry name" value="UNNAMED PRODUCT-RELATED"/>
    <property type="match status" value="1"/>
</dbReference>
<name>A0A8J3WNV3_9ACTN</name>
<dbReference type="PANTHER" id="PTHR43037:SF1">
    <property type="entry name" value="BLL1128 PROTEIN"/>
    <property type="match status" value="1"/>
</dbReference>
<evidence type="ECO:0000313" key="4">
    <source>
        <dbReference type="Proteomes" id="UP000619788"/>
    </source>
</evidence>
<dbReference type="InterPro" id="IPR050955">
    <property type="entry name" value="Plant_Biomass_Hydrol_Est"/>
</dbReference>
<gene>
    <name evidence="3" type="primary">lpqP</name>
    <name evidence="3" type="ORF">Psi01_68600</name>
</gene>
<keyword evidence="2" id="KW-0378">Hydrolase</keyword>
<protein>
    <recommendedName>
        <fullName evidence="5">Polyhydroxybutyrate depolymerase</fullName>
    </recommendedName>
</protein>
<dbReference type="Gene3D" id="3.40.50.1820">
    <property type="entry name" value="alpha/beta hydrolase"/>
    <property type="match status" value="1"/>
</dbReference>